<evidence type="ECO:0000256" key="1">
    <source>
        <dbReference type="SAM" id="MobiDB-lite"/>
    </source>
</evidence>
<feature type="compositionally biased region" description="Basic and acidic residues" evidence="1">
    <location>
        <begin position="8"/>
        <end position="46"/>
    </location>
</feature>
<gene>
    <name evidence="2" type="ORF">BcepSauron_049</name>
</gene>
<evidence type="ECO:0000313" key="2">
    <source>
        <dbReference type="EMBL" id="QBQ74429.1"/>
    </source>
</evidence>
<evidence type="ECO:0000313" key="3">
    <source>
        <dbReference type="Proteomes" id="UP000301424"/>
    </source>
</evidence>
<dbReference type="EMBL" id="MK552141">
    <property type="protein sequence ID" value="QBQ74429.1"/>
    <property type="molecule type" value="Genomic_DNA"/>
</dbReference>
<dbReference type="Proteomes" id="UP000301424">
    <property type="component" value="Segment"/>
</dbReference>
<accession>A0A482MLA7</accession>
<reference evidence="2 3" key="1">
    <citation type="submission" date="2019-02" db="EMBL/GenBank/DDBJ databases">
        <title>Complete genome sequence of Burkholderia cenocepacia phage BcepSauron.</title>
        <authorList>
            <person name="Park K."/>
            <person name="Gonzalez C."/>
            <person name="Liu M."/>
            <person name="Gill J."/>
        </authorList>
    </citation>
    <scope>NUCLEOTIDE SEQUENCE [LARGE SCALE GENOMIC DNA]</scope>
</reference>
<keyword evidence="3" id="KW-1185">Reference proteome</keyword>
<feature type="region of interest" description="Disordered" evidence="1">
    <location>
        <begin position="1"/>
        <end position="46"/>
    </location>
</feature>
<protein>
    <submittedName>
        <fullName evidence="2">Uncharacterized protein</fullName>
    </submittedName>
</protein>
<sequence>MQMQGNAHFERISRKAPARDADAVRTREQARRKARREKHDARGKLA</sequence>
<name>A0A482MLA7_9CAUD</name>
<proteinExistence type="predicted"/>
<organism evidence="2 3">
    <name type="scientific">Burkholderia phage BcepSauron</name>
    <dbReference type="NCBI Taxonomy" id="2530033"/>
    <lineage>
        <taxon>Viruses</taxon>
        <taxon>Duplodnaviria</taxon>
        <taxon>Heunggongvirae</taxon>
        <taxon>Uroviricota</taxon>
        <taxon>Caudoviricetes</taxon>
        <taxon>Sarumanvirus</taxon>
        <taxon>Sarumanvirus bcepsauron</taxon>
    </lineage>
</organism>